<accession>A0A3S9SYN3</accession>
<evidence type="ECO:0000256" key="4">
    <source>
        <dbReference type="ARBA" id="ARBA00022692"/>
    </source>
</evidence>
<feature type="domain" description="Glycosyl transferase family 51" evidence="13">
    <location>
        <begin position="54"/>
        <end position="206"/>
    </location>
</feature>
<dbReference type="PANTHER" id="PTHR32282">
    <property type="entry name" value="BINDING PROTEIN TRANSPEPTIDASE, PUTATIVE-RELATED"/>
    <property type="match status" value="1"/>
</dbReference>
<dbReference type="InterPro" id="IPR001264">
    <property type="entry name" value="Glyco_trans_51"/>
</dbReference>
<evidence type="ECO:0000256" key="7">
    <source>
        <dbReference type="ARBA" id="ARBA00022984"/>
    </source>
</evidence>
<dbReference type="PANTHER" id="PTHR32282:SF27">
    <property type="entry name" value="PENICILLIN-BINDING PROTEIN 1A"/>
    <property type="match status" value="1"/>
</dbReference>
<keyword evidence="6" id="KW-0735">Signal-anchor</keyword>
<dbReference type="Pfam" id="PF00912">
    <property type="entry name" value="Transgly"/>
    <property type="match status" value="1"/>
</dbReference>
<dbReference type="GO" id="GO:0046677">
    <property type="term" value="P:response to antibiotic"/>
    <property type="evidence" value="ECO:0007669"/>
    <property type="project" value="UniProtKB-KW"/>
</dbReference>
<evidence type="ECO:0000256" key="10">
    <source>
        <dbReference type="ARBA" id="ARBA00023251"/>
    </source>
</evidence>
<dbReference type="KEGG" id="aft:BBF96_08695"/>
<dbReference type="Gene3D" id="1.10.3810.10">
    <property type="entry name" value="Biosynthetic peptidoglycan transglycosylase-like"/>
    <property type="match status" value="1"/>
</dbReference>
<keyword evidence="3" id="KW-0808">Transferase</keyword>
<sequence length="247" mass="28388">MEKNIKKKNRISLLRVVITIIVMLVIGIILYYGMIIIEARKQTPEIVRNALNSENIKLDLSDLSKEQIKILLMVEDPNFYNHNGVDLRTPGAGITTITQGLVKKLYFRQFKPGISKIKQTLIARYALDPLVPKNEQLKLFINLIYLGKVNGKPVYGLYEAAKQYYNKSVSELNEDEYISIIAMIIAPETFGIQTNPDANKNRVEHIKKLISGEYKPKGLMDLYYGGKTYRNHKSGFKKFLDRLIWGY</sequence>
<evidence type="ECO:0000256" key="11">
    <source>
        <dbReference type="ARBA" id="ARBA00023316"/>
    </source>
</evidence>
<evidence type="ECO:0000256" key="5">
    <source>
        <dbReference type="ARBA" id="ARBA00022960"/>
    </source>
</evidence>
<reference evidence="14 15" key="1">
    <citation type="submission" date="2016-07" db="EMBL/GenBank/DDBJ databases">
        <title>Genome and transcriptome analysis of iron-reducing fermentative bacteria Anoxybacter fermentans.</title>
        <authorList>
            <person name="Zeng X."/>
            <person name="Shao Z."/>
        </authorList>
    </citation>
    <scope>NUCLEOTIDE SEQUENCE [LARGE SCALE GENOMIC DNA]</scope>
    <source>
        <strain evidence="14 15">DY22613</strain>
    </source>
</reference>
<evidence type="ECO:0000256" key="2">
    <source>
        <dbReference type="ARBA" id="ARBA00018638"/>
    </source>
</evidence>
<dbReference type="RefSeq" id="WP_127016794.1">
    <property type="nucleotide sequence ID" value="NZ_CP016379.1"/>
</dbReference>
<evidence type="ECO:0000259" key="13">
    <source>
        <dbReference type="Pfam" id="PF00912"/>
    </source>
</evidence>
<keyword evidence="5" id="KW-0133">Cell shape</keyword>
<dbReference type="UniPathway" id="UPA00219"/>
<evidence type="ECO:0000313" key="14">
    <source>
        <dbReference type="EMBL" id="AZR73453.1"/>
    </source>
</evidence>
<keyword evidence="4 12" id="KW-0812">Transmembrane</keyword>
<dbReference type="GO" id="GO:0008360">
    <property type="term" value="P:regulation of cell shape"/>
    <property type="evidence" value="ECO:0007669"/>
    <property type="project" value="UniProtKB-KW"/>
</dbReference>
<keyword evidence="10" id="KW-0046">Antibiotic resistance</keyword>
<dbReference type="EMBL" id="CP016379">
    <property type="protein sequence ID" value="AZR73453.1"/>
    <property type="molecule type" value="Genomic_DNA"/>
</dbReference>
<dbReference type="AlphaFoldDB" id="A0A3S9SYN3"/>
<dbReference type="GO" id="GO:0071555">
    <property type="term" value="P:cell wall organization"/>
    <property type="evidence" value="ECO:0007669"/>
    <property type="project" value="UniProtKB-KW"/>
</dbReference>
<evidence type="ECO:0000256" key="1">
    <source>
        <dbReference type="ARBA" id="ARBA00004401"/>
    </source>
</evidence>
<proteinExistence type="predicted"/>
<keyword evidence="9 12" id="KW-0472">Membrane</keyword>
<evidence type="ECO:0000256" key="12">
    <source>
        <dbReference type="SAM" id="Phobius"/>
    </source>
</evidence>
<evidence type="ECO:0000313" key="15">
    <source>
        <dbReference type="Proteomes" id="UP000267250"/>
    </source>
</evidence>
<feature type="transmembrane region" description="Helical" evidence="12">
    <location>
        <begin position="12"/>
        <end position="34"/>
    </location>
</feature>
<dbReference type="InterPro" id="IPR036950">
    <property type="entry name" value="PBP_transglycosylase"/>
</dbReference>
<dbReference type="InterPro" id="IPR023346">
    <property type="entry name" value="Lysozyme-like_dom_sf"/>
</dbReference>
<comment type="subcellular location">
    <subcellularLocation>
        <location evidence="1">Cell membrane</location>
        <topology evidence="1">Single-pass type II membrane protein</topology>
    </subcellularLocation>
</comment>
<dbReference type="SUPFAM" id="SSF53955">
    <property type="entry name" value="Lysozyme-like"/>
    <property type="match status" value="1"/>
</dbReference>
<keyword evidence="15" id="KW-1185">Reference proteome</keyword>
<gene>
    <name evidence="14" type="ORF">BBF96_08695</name>
</gene>
<protein>
    <recommendedName>
        <fullName evidence="2">Penicillin-binding protein 1A</fullName>
    </recommendedName>
</protein>
<dbReference type="Proteomes" id="UP000267250">
    <property type="component" value="Chromosome"/>
</dbReference>
<dbReference type="GO" id="GO:0008955">
    <property type="term" value="F:peptidoglycan glycosyltransferase activity"/>
    <property type="evidence" value="ECO:0007669"/>
    <property type="project" value="TreeGrafter"/>
</dbReference>
<dbReference type="GO" id="GO:0005886">
    <property type="term" value="C:plasma membrane"/>
    <property type="evidence" value="ECO:0007669"/>
    <property type="project" value="UniProtKB-SubCell"/>
</dbReference>
<evidence type="ECO:0000256" key="6">
    <source>
        <dbReference type="ARBA" id="ARBA00022968"/>
    </source>
</evidence>
<keyword evidence="11" id="KW-0961">Cell wall biogenesis/degradation</keyword>
<dbReference type="InterPro" id="IPR050396">
    <property type="entry name" value="Glycosyltr_51/Transpeptidase"/>
</dbReference>
<keyword evidence="8 12" id="KW-1133">Transmembrane helix</keyword>
<dbReference type="GO" id="GO:0009252">
    <property type="term" value="P:peptidoglycan biosynthetic process"/>
    <property type="evidence" value="ECO:0007669"/>
    <property type="project" value="UniProtKB-UniPathway"/>
</dbReference>
<name>A0A3S9SYN3_9FIRM</name>
<evidence type="ECO:0000256" key="8">
    <source>
        <dbReference type="ARBA" id="ARBA00022989"/>
    </source>
</evidence>
<organism evidence="14 15">
    <name type="scientific">Anoxybacter fermentans</name>
    <dbReference type="NCBI Taxonomy" id="1323375"/>
    <lineage>
        <taxon>Bacteria</taxon>
        <taxon>Bacillati</taxon>
        <taxon>Bacillota</taxon>
        <taxon>Clostridia</taxon>
        <taxon>Halanaerobiales</taxon>
        <taxon>Anoxybacter</taxon>
    </lineage>
</organism>
<evidence type="ECO:0000256" key="3">
    <source>
        <dbReference type="ARBA" id="ARBA00022679"/>
    </source>
</evidence>
<dbReference type="GO" id="GO:0030288">
    <property type="term" value="C:outer membrane-bounded periplasmic space"/>
    <property type="evidence" value="ECO:0007669"/>
    <property type="project" value="TreeGrafter"/>
</dbReference>
<keyword evidence="7" id="KW-0573">Peptidoglycan synthesis</keyword>
<evidence type="ECO:0000256" key="9">
    <source>
        <dbReference type="ARBA" id="ARBA00023136"/>
    </source>
</evidence>
<dbReference type="OrthoDB" id="9766909at2"/>